<feature type="transmembrane region" description="Helical" evidence="1">
    <location>
        <begin position="687"/>
        <end position="710"/>
    </location>
</feature>
<dbReference type="HOGENOM" id="CLU_009663_0_0_1"/>
<dbReference type="EMBL" id="KN847475">
    <property type="protein sequence ID" value="KIX09020.1"/>
    <property type="molecule type" value="Genomic_DNA"/>
</dbReference>
<dbReference type="STRING" id="1442369.A0A0D2JI54"/>
<dbReference type="Proteomes" id="UP000053617">
    <property type="component" value="Unassembled WGS sequence"/>
</dbReference>
<evidence type="ECO:0000256" key="1">
    <source>
        <dbReference type="SAM" id="Phobius"/>
    </source>
</evidence>
<reference evidence="2 3" key="1">
    <citation type="submission" date="2015-01" db="EMBL/GenBank/DDBJ databases">
        <title>The Genome Sequence of Rhinocladiella mackenzie CBS 650.93.</title>
        <authorList>
            <consortium name="The Broad Institute Genomics Platform"/>
            <person name="Cuomo C."/>
            <person name="de Hoog S."/>
            <person name="Gorbushina A."/>
            <person name="Stielow B."/>
            <person name="Teixiera M."/>
            <person name="Abouelleil A."/>
            <person name="Chapman S.B."/>
            <person name="Priest M."/>
            <person name="Young S.K."/>
            <person name="Wortman J."/>
            <person name="Nusbaum C."/>
            <person name="Birren B."/>
        </authorList>
    </citation>
    <scope>NUCLEOTIDE SEQUENCE [LARGE SCALE GENOMIC DNA]</scope>
    <source>
        <strain evidence="2 3">CBS 650.93</strain>
    </source>
</reference>
<keyword evidence="1" id="KW-0472">Membrane</keyword>
<keyword evidence="3" id="KW-1185">Reference proteome</keyword>
<dbReference type="OrthoDB" id="3034003at2759"/>
<proteinExistence type="predicted"/>
<dbReference type="GeneID" id="25288169"/>
<accession>A0A0D2JI54</accession>
<protein>
    <submittedName>
        <fullName evidence="2">Uncharacterized protein</fullName>
    </submittedName>
</protein>
<name>A0A0D2JI54_9EURO</name>
<organism evidence="2 3">
    <name type="scientific">Rhinocladiella mackenziei CBS 650.93</name>
    <dbReference type="NCBI Taxonomy" id="1442369"/>
    <lineage>
        <taxon>Eukaryota</taxon>
        <taxon>Fungi</taxon>
        <taxon>Dikarya</taxon>
        <taxon>Ascomycota</taxon>
        <taxon>Pezizomycotina</taxon>
        <taxon>Eurotiomycetes</taxon>
        <taxon>Chaetothyriomycetidae</taxon>
        <taxon>Chaetothyriales</taxon>
        <taxon>Herpotrichiellaceae</taxon>
        <taxon>Rhinocladiella</taxon>
    </lineage>
</organism>
<sequence length="830" mass="92549">MVRSTRPDTSAVTWGILQRSLAGTDWPAILQTDSTGQRTADTRIRLLNLLYVATTVLLAIAAVTTPAGLFDEFRYATASTMTDFGTARDSSVFGQVSKQTNDAPWRICSDYWQGNDSIMMDVQCPGDSQTYTVIQNASGLYQDWDGPTHYVTVDPSRVEIYHSGLAGISKTVSSFFDIQARRVIYSTGDYDGEFGNVLPVDGFRHFLTTVVDDDYLLIDGLIVDAKRGGIGFRNHTIPMNAPLGAEWVEDLLFIEPEAACTDMNISYQFEVPYLSSNSTSSTVGNIYYLVDHGGLTNLDISAKPKFPAVRQDTLDVQQRADIQAYWGLYNILNTSFMNLSDPATNLPNPEKSFIGNRIKAIDDYSDISATTGIQTGTVMYDLIDDMNPTSTEYDSRTPFYDRWEECGHWNKTLPVDIDNFPISCGYFIGAAVQTNGQLQSMASEGMQVERKVYSCAAATKATIKTVQFRYNLTADQNADDLSNIRILSVVDKQYSSPEKEPLWAVETPKPLLTGNMNQLWGLVSSEYVNTPNITTLRSSHLYLTFWPGFGSIESDYKASSYLPAALGLGAIMSTVWDTNPALSTVGESFFWNGYLDLKLLRRWQILGQNAKTASLVPALVWTDIASNYFTGSRGWLSNNIIPRPYNNDTQPGLSKRDTPADEPVTTKVPTFQAERKILYHWPYGVPAFLMCFILLLLLPITFFAAITGGIKDVRRYLSMLSAGRLLLHISPDESKRSASEVVNYYRMPYRRWARTKELGMSKVRAEGWQWIRQRKFDPGWTGTPEMNGFGSLHGKPESEMVAVEQDHEQNLGGKPVAQSRDTLLGNVATC</sequence>
<keyword evidence="1" id="KW-1133">Transmembrane helix</keyword>
<dbReference type="VEuPathDB" id="FungiDB:Z518_00098"/>
<dbReference type="RefSeq" id="XP_013276156.1">
    <property type="nucleotide sequence ID" value="XM_013420702.1"/>
</dbReference>
<evidence type="ECO:0000313" key="2">
    <source>
        <dbReference type="EMBL" id="KIX09020.1"/>
    </source>
</evidence>
<keyword evidence="1" id="KW-0812">Transmembrane</keyword>
<gene>
    <name evidence="2" type="ORF">Z518_00098</name>
</gene>
<evidence type="ECO:0000313" key="3">
    <source>
        <dbReference type="Proteomes" id="UP000053617"/>
    </source>
</evidence>
<dbReference type="AlphaFoldDB" id="A0A0D2JI54"/>
<feature type="transmembrane region" description="Helical" evidence="1">
    <location>
        <begin position="46"/>
        <end position="70"/>
    </location>
</feature>